<dbReference type="GO" id="GO:0005886">
    <property type="term" value="C:plasma membrane"/>
    <property type="evidence" value="ECO:0007669"/>
    <property type="project" value="TreeGrafter"/>
</dbReference>
<keyword evidence="12" id="KW-1185">Reference proteome</keyword>
<evidence type="ECO:0000256" key="1">
    <source>
        <dbReference type="ARBA" id="ARBA00004141"/>
    </source>
</evidence>
<dbReference type="InterPro" id="IPR000425">
    <property type="entry name" value="MIP"/>
</dbReference>
<proteinExistence type="inferred from homology"/>
<dbReference type="GO" id="GO:0015250">
    <property type="term" value="F:water channel activity"/>
    <property type="evidence" value="ECO:0007669"/>
    <property type="project" value="TreeGrafter"/>
</dbReference>
<dbReference type="InParanoid" id="A0A1Y2MAP7"/>
<comment type="catalytic activity">
    <reaction evidence="8">
        <text>H2O(in) = H2O(out)</text>
        <dbReference type="Rhea" id="RHEA:29667"/>
        <dbReference type="ChEBI" id="CHEBI:15377"/>
    </reaction>
</comment>
<feature type="region of interest" description="Disordered" evidence="9">
    <location>
        <begin position="118"/>
        <end position="189"/>
    </location>
</feature>
<evidence type="ECO:0000256" key="5">
    <source>
        <dbReference type="ARBA" id="ARBA00022989"/>
    </source>
</evidence>
<keyword evidence="3 10" id="KW-0812">Transmembrane</keyword>
<evidence type="ECO:0000313" key="12">
    <source>
        <dbReference type="Proteomes" id="UP000193240"/>
    </source>
</evidence>
<dbReference type="STRING" id="105696.A0A1Y2MAP7"/>
<dbReference type="Gene3D" id="1.20.1080.10">
    <property type="entry name" value="Glycerol uptake facilitator protein"/>
    <property type="match status" value="1"/>
</dbReference>
<evidence type="ECO:0000256" key="7">
    <source>
        <dbReference type="ARBA" id="ARBA00023180"/>
    </source>
</evidence>
<evidence type="ECO:0000256" key="6">
    <source>
        <dbReference type="ARBA" id="ARBA00023136"/>
    </source>
</evidence>
<keyword evidence="5 10" id="KW-1133">Transmembrane helix</keyword>
<feature type="transmembrane region" description="Helical" evidence="10">
    <location>
        <begin position="412"/>
        <end position="433"/>
    </location>
</feature>
<organism evidence="11 12">
    <name type="scientific">Epicoccum nigrum</name>
    <name type="common">Soil fungus</name>
    <name type="synonym">Epicoccum purpurascens</name>
    <dbReference type="NCBI Taxonomy" id="105696"/>
    <lineage>
        <taxon>Eukaryota</taxon>
        <taxon>Fungi</taxon>
        <taxon>Dikarya</taxon>
        <taxon>Ascomycota</taxon>
        <taxon>Pezizomycotina</taxon>
        <taxon>Dothideomycetes</taxon>
        <taxon>Pleosporomycetidae</taxon>
        <taxon>Pleosporales</taxon>
        <taxon>Pleosporineae</taxon>
        <taxon>Didymellaceae</taxon>
        <taxon>Epicoccum</taxon>
    </lineage>
</organism>
<dbReference type="FunFam" id="1.20.1080.10:FF:000024">
    <property type="entry name" value="MIP aquaporin (Eurofung)"/>
    <property type="match status" value="1"/>
</dbReference>
<feature type="region of interest" description="Disordered" evidence="9">
    <location>
        <begin position="1"/>
        <end position="74"/>
    </location>
</feature>
<reference evidence="11 12" key="1">
    <citation type="journal article" date="2017" name="Genome Announc.">
        <title>Genome sequence of the saprophytic ascomycete Epicoccum nigrum ICMP 19927 strain isolated from New Zealand.</title>
        <authorList>
            <person name="Fokin M."/>
            <person name="Fleetwood D."/>
            <person name="Weir B.S."/>
            <person name="Villas-Boas S.G."/>
        </authorList>
    </citation>
    <scope>NUCLEOTIDE SEQUENCE [LARGE SCALE GENOMIC DNA]</scope>
    <source>
        <strain evidence="11 12">ICMP 19927</strain>
    </source>
</reference>
<comment type="similarity">
    <text evidence="2">Belongs to the MIP/aquaporin (TC 1.A.8) family.</text>
</comment>
<evidence type="ECO:0000256" key="8">
    <source>
        <dbReference type="ARBA" id="ARBA00034651"/>
    </source>
</evidence>
<gene>
    <name evidence="11" type="ORF">B5807_02178</name>
</gene>
<keyword evidence="7" id="KW-0325">Glycoprotein</keyword>
<feature type="transmembrane region" description="Helical" evidence="10">
    <location>
        <begin position="387"/>
        <end position="405"/>
    </location>
</feature>
<dbReference type="AlphaFoldDB" id="A0A1Y2MAP7"/>
<dbReference type="SUPFAM" id="SSF81338">
    <property type="entry name" value="Aquaporin-like"/>
    <property type="match status" value="1"/>
</dbReference>
<accession>A0A1Y2MAP7</accession>
<evidence type="ECO:0000256" key="2">
    <source>
        <dbReference type="ARBA" id="ARBA00006175"/>
    </source>
</evidence>
<feature type="transmembrane region" description="Helical" evidence="10">
    <location>
        <begin position="458"/>
        <end position="478"/>
    </location>
</feature>
<evidence type="ECO:0000313" key="11">
    <source>
        <dbReference type="EMBL" id="OSS52308.1"/>
    </source>
</evidence>
<dbReference type="PANTHER" id="PTHR19139">
    <property type="entry name" value="AQUAPORIN TRANSPORTER"/>
    <property type="match status" value="1"/>
</dbReference>
<dbReference type="Proteomes" id="UP000193240">
    <property type="component" value="Unassembled WGS sequence"/>
</dbReference>
<feature type="compositionally biased region" description="Basic residues" evidence="9">
    <location>
        <begin position="122"/>
        <end position="132"/>
    </location>
</feature>
<comment type="subcellular location">
    <subcellularLocation>
        <location evidence="1">Membrane</location>
        <topology evidence="1">Multi-pass membrane protein</topology>
    </subcellularLocation>
</comment>
<feature type="transmembrane region" description="Helical" evidence="10">
    <location>
        <begin position="299"/>
        <end position="319"/>
    </location>
</feature>
<evidence type="ECO:0000256" key="3">
    <source>
        <dbReference type="ARBA" id="ARBA00022692"/>
    </source>
</evidence>
<dbReference type="OMA" id="YEVANPG"/>
<feature type="compositionally biased region" description="Basic and acidic residues" evidence="9">
    <location>
        <begin position="497"/>
        <end position="514"/>
    </location>
</feature>
<feature type="region of interest" description="Disordered" evidence="9">
    <location>
        <begin position="488"/>
        <end position="514"/>
    </location>
</feature>
<evidence type="ECO:0000256" key="10">
    <source>
        <dbReference type="SAM" id="Phobius"/>
    </source>
</evidence>
<evidence type="ECO:0000256" key="4">
    <source>
        <dbReference type="ARBA" id="ARBA00022737"/>
    </source>
</evidence>
<dbReference type="InterPro" id="IPR023271">
    <property type="entry name" value="Aquaporin-like"/>
</dbReference>
<feature type="compositionally biased region" description="Polar residues" evidence="9">
    <location>
        <begin position="1"/>
        <end position="17"/>
    </location>
</feature>
<keyword evidence="6 10" id="KW-0472">Membrane</keyword>
<dbReference type="PRINTS" id="PR00783">
    <property type="entry name" value="MINTRINSICP"/>
</dbReference>
<evidence type="ECO:0008006" key="13">
    <source>
        <dbReference type="Google" id="ProtNLM"/>
    </source>
</evidence>
<dbReference type="PANTHER" id="PTHR19139:SF283">
    <property type="entry name" value="AQUAPORIN"/>
    <property type="match status" value="1"/>
</dbReference>
<sequence>MAASSSFPHYYSQQLQDGTMMESPLAPHHFSSPNPRRQLLQAPDQAYLDHTIAPVESLPSMHNPEAPGLTTASPAPHQSIAMERARGYSNPSAFGPPGQAYDERTAAEAADYYRRMYEKEKRNNRRQSRAPTHRTPYIEDDSESDSEQRVVHRRRPSRQHKRPPAAYERYGPVAGRTSQDAHPASRFSEDDSLSCGKAYRMYYDSDRDTPRRRLYAAATGDGSGRKPPNTTEVMRLPWTMWMNSSAKNHFVAFVGEFVGTTMFLFFAFAGTQVANIGASASPDAANTTTGEATGFSPTVLLYVSVVFGFSLMVNVWVFFRISGGLFNPAVTLAMLLCRAISPVRATLLLVAQLSGSIFSSFVVSVLFPTNFNVRTTLSSGTGVVRGVFIEAVLTAELVFTIFMLAKEKHKATFIAPVGIGLALFIAELVGVYYTGGSLNPARSFGPCVVTGIFDVEHWIYWVGPGLGAVLAVVFYKFIKMLEYEVANPGQDDDDKDELVKEKEEEERDRAGIAV</sequence>
<feature type="compositionally biased region" description="Basic residues" evidence="9">
    <location>
        <begin position="151"/>
        <end position="163"/>
    </location>
</feature>
<dbReference type="Pfam" id="PF00230">
    <property type="entry name" value="MIP"/>
    <property type="match status" value="1"/>
</dbReference>
<protein>
    <recommendedName>
        <fullName evidence="13">Aquaporin</fullName>
    </recommendedName>
</protein>
<keyword evidence="4" id="KW-0677">Repeat</keyword>
<dbReference type="InterPro" id="IPR034294">
    <property type="entry name" value="Aquaporin_transptr"/>
</dbReference>
<dbReference type="EMBL" id="KZ107839">
    <property type="protein sequence ID" value="OSS52308.1"/>
    <property type="molecule type" value="Genomic_DNA"/>
</dbReference>
<evidence type="ECO:0000256" key="9">
    <source>
        <dbReference type="SAM" id="MobiDB-lite"/>
    </source>
</evidence>
<name>A0A1Y2MAP7_EPING</name>
<feature type="transmembrane region" description="Helical" evidence="10">
    <location>
        <begin position="250"/>
        <end position="269"/>
    </location>
</feature>
<feature type="transmembrane region" description="Helical" evidence="10">
    <location>
        <begin position="345"/>
        <end position="367"/>
    </location>
</feature>